<reference evidence="4" key="1">
    <citation type="submission" date="2021-02" db="EMBL/GenBank/DDBJ databases">
        <title>First Annotated Genome of the Yellow-green Alga Tribonema minus.</title>
        <authorList>
            <person name="Mahan K.M."/>
        </authorList>
    </citation>
    <scope>NUCLEOTIDE SEQUENCE</scope>
    <source>
        <strain evidence="4">UTEX B ZZ1240</strain>
    </source>
</reference>
<feature type="transmembrane region" description="Helical" evidence="3">
    <location>
        <begin position="186"/>
        <end position="206"/>
    </location>
</feature>
<evidence type="ECO:0000313" key="5">
    <source>
        <dbReference type="Proteomes" id="UP000664859"/>
    </source>
</evidence>
<dbReference type="Proteomes" id="UP000664859">
    <property type="component" value="Unassembled WGS sequence"/>
</dbReference>
<name>A0A836CL21_9STRA</name>
<dbReference type="InterPro" id="IPR011989">
    <property type="entry name" value="ARM-like"/>
</dbReference>
<dbReference type="PANTHER" id="PTHR22895">
    <property type="entry name" value="ARMADILLO REPEAT-CONTAINING PROTEIN 6"/>
    <property type="match status" value="1"/>
</dbReference>
<accession>A0A836CL21</accession>
<feature type="compositionally biased region" description="Low complexity" evidence="2">
    <location>
        <begin position="609"/>
        <end position="618"/>
    </location>
</feature>
<dbReference type="EMBL" id="JAFCMP010000090">
    <property type="protein sequence ID" value="KAG5187286.1"/>
    <property type="molecule type" value="Genomic_DNA"/>
</dbReference>
<keyword evidence="3" id="KW-0812">Transmembrane</keyword>
<dbReference type="Gene3D" id="1.25.10.10">
    <property type="entry name" value="Leucine-rich Repeat Variant"/>
    <property type="match status" value="1"/>
</dbReference>
<evidence type="ECO:0000256" key="3">
    <source>
        <dbReference type="SAM" id="Phobius"/>
    </source>
</evidence>
<dbReference type="AlphaFoldDB" id="A0A836CL21"/>
<feature type="transmembrane region" description="Helical" evidence="3">
    <location>
        <begin position="212"/>
        <end position="232"/>
    </location>
</feature>
<feature type="compositionally biased region" description="Low complexity" evidence="2">
    <location>
        <begin position="342"/>
        <end position="356"/>
    </location>
</feature>
<feature type="compositionally biased region" description="Low complexity" evidence="2">
    <location>
        <begin position="511"/>
        <end position="523"/>
    </location>
</feature>
<evidence type="ECO:0000313" key="4">
    <source>
        <dbReference type="EMBL" id="KAG5187286.1"/>
    </source>
</evidence>
<evidence type="ECO:0000256" key="2">
    <source>
        <dbReference type="SAM" id="MobiDB-lite"/>
    </source>
</evidence>
<keyword evidence="5" id="KW-1185">Reference proteome</keyword>
<keyword evidence="3" id="KW-1133">Transmembrane helix</keyword>
<organism evidence="4 5">
    <name type="scientific">Tribonema minus</name>
    <dbReference type="NCBI Taxonomy" id="303371"/>
    <lineage>
        <taxon>Eukaryota</taxon>
        <taxon>Sar</taxon>
        <taxon>Stramenopiles</taxon>
        <taxon>Ochrophyta</taxon>
        <taxon>PX clade</taxon>
        <taxon>Xanthophyceae</taxon>
        <taxon>Tribonematales</taxon>
        <taxon>Tribonemataceae</taxon>
        <taxon>Tribonema</taxon>
    </lineage>
</organism>
<feature type="region of interest" description="Disordered" evidence="2">
    <location>
        <begin position="315"/>
        <end position="356"/>
    </location>
</feature>
<dbReference type="InterPro" id="IPR016024">
    <property type="entry name" value="ARM-type_fold"/>
</dbReference>
<protein>
    <submittedName>
        <fullName evidence="4">Uncharacterized protein</fullName>
    </submittedName>
</protein>
<feature type="region of interest" description="Disordered" evidence="2">
    <location>
        <begin position="592"/>
        <end position="652"/>
    </location>
</feature>
<comment type="caution">
    <text evidence="4">The sequence shown here is derived from an EMBL/GenBank/DDBJ whole genome shotgun (WGS) entry which is preliminary data.</text>
</comment>
<dbReference type="SUPFAM" id="SSF48371">
    <property type="entry name" value="ARM repeat"/>
    <property type="match status" value="1"/>
</dbReference>
<sequence>MAIAGLAPDAGNRGRLQRAGALDVAVSAMHAHPSNAQVLQWGRHVARALAADIAQTCCAPDGDNSMDDDAASHVAFTNKVIKVHDHRSSEAAESFETDTLTYSSCSSTTCSLRWEAPAEDEPLTPDAELGSWVWEGEQNEAALDSAAGRLHFDANYLYVPIVVEQLMWGSAAVTGPQLLALVARSVARLVFLAYITPLLGCIVVYLRRLLLAVFLAFIMPSMAGSAGLRHNFGIQGAAAAAERCSSLGCLIGYFSTTSALLMNLDLNGDPHSQARRRRRADAGAKRKRDSGAPETTSTATAKAQEAAVTAGKYAKAGQHGATATASMQTTLPSKRRADDSFPAAAAASAGAAPTAEAPMAAWTAAEEARRDGVDAWGRWSDAERHTSKVATAAAAASLVDAARADVSAAAGCRDGAQERVHAAAAGAARAAPPGGSAAARHRAHGGGGSPRSEAEAAASAAAAAAAAAATAPNLAAGKRKKGAVHGAPSSGARKKRERREAKAADGGAAGTAGSSRGSSGGASIQERSPGCKPAAAARAASFAPSGWLSNKGNVPGVGAVKPAAANDRTSSSNGGAPPVVAPADAAAAAAAGPTQESACNSDALPCPGADDGLSASSPLSPPPRAAAPTPGGDGSGGCLRTTAQPQRLGGGSALRGGFLGMGWLRGGGYKEDEEAVKFFSGGYGLVLPPAPTLPSMQPKRSPMSMMAQESAALVASMRDRPGEATIQLQGLQAIVKQLLNSEQGSIKYTACTRRLRFVGACEVVIAALRNHARDAGVLSWTLQALDELAADEDNRAALGEGGACEAVVATLSGQPADREIVHWGIRAVTGLAHSNPANKKARADIVLVGRGACEAVVAGMKAFPDDADVQEAGLQEVGLLAVANLGCSSAQARLGGAGACEAAARALLAFPAHADVQQEGVHAVATLAYSADNSRRLGAVGVCEPVIRSLRTGPPTLAFRQSALHAIAGLAAVEENRARLCAAGAREALVAAMRAHPRVIDVQRCGAKASARLAAEGGDDDWAPTLCRQTRGVSCEDVVDTVRAYRFGST</sequence>
<dbReference type="PANTHER" id="PTHR22895:SF0">
    <property type="entry name" value="ARMADILLO REPEAT-CONTAINING PROTEIN 6"/>
    <property type="match status" value="1"/>
</dbReference>
<feature type="compositionally biased region" description="Low complexity" evidence="2">
    <location>
        <begin position="423"/>
        <end position="438"/>
    </location>
</feature>
<feature type="region of interest" description="Disordered" evidence="2">
    <location>
        <begin position="270"/>
        <end position="303"/>
    </location>
</feature>
<evidence type="ECO:0000256" key="1">
    <source>
        <dbReference type="ARBA" id="ARBA00022737"/>
    </source>
</evidence>
<feature type="region of interest" description="Disordered" evidence="2">
    <location>
        <begin position="423"/>
        <end position="455"/>
    </location>
</feature>
<proteinExistence type="predicted"/>
<feature type="region of interest" description="Disordered" evidence="2">
    <location>
        <begin position="559"/>
        <end position="579"/>
    </location>
</feature>
<feature type="region of interest" description="Disordered" evidence="2">
    <location>
        <begin position="472"/>
        <end position="532"/>
    </location>
</feature>
<keyword evidence="3" id="KW-0472">Membrane</keyword>
<feature type="compositionally biased region" description="Polar residues" evidence="2">
    <location>
        <begin position="321"/>
        <end position="332"/>
    </location>
</feature>
<gene>
    <name evidence="4" type="ORF">JKP88DRAFT_307517</name>
</gene>
<keyword evidence="1" id="KW-0677">Repeat</keyword>